<dbReference type="Gene3D" id="2.60.40.10">
    <property type="entry name" value="Immunoglobulins"/>
    <property type="match status" value="3"/>
</dbReference>
<keyword evidence="5" id="KW-1185">Reference proteome</keyword>
<name>A0ABU4QD27_9GAMM</name>
<evidence type="ECO:0000259" key="2">
    <source>
        <dbReference type="Pfam" id="PF05548"/>
    </source>
</evidence>
<keyword evidence="1" id="KW-0732">Signal</keyword>
<feature type="domain" description="Peptidase M11 gametolysin" evidence="2">
    <location>
        <begin position="246"/>
        <end position="402"/>
    </location>
</feature>
<dbReference type="RefSeq" id="WP_319619358.1">
    <property type="nucleotide sequence ID" value="NZ_JAWXXR010000001.1"/>
</dbReference>
<dbReference type="Gene3D" id="2.60.40.3440">
    <property type="match status" value="1"/>
</dbReference>
<evidence type="ECO:0000313" key="4">
    <source>
        <dbReference type="EMBL" id="MDX6017317.1"/>
    </source>
</evidence>
<evidence type="ECO:0000259" key="3">
    <source>
        <dbReference type="Pfam" id="PF10633"/>
    </source>
</evidence>
<evidence type="ECO:0000313" key="5">
    <source>
        <dbReference type="Proteomes" id="UP001272773"/>
    </source>
</evidence>
<organism evidence="4 5">
    <name type="scientific">Shewanella indica</name>
    <dbReference type="NCBI Taxonomy" id="768528"/>
    <lineage>
        <taxon>Bacteria</taxon>
        <taxon>Pseudomonadati</taxon>
        <taxon>Pseudomonadota</taxon>
        <taxon>Gammaproteobacteria</taxon>
        <taxon>Alteromonadales</taxon>
        <taxon>Shewanellaceae</taxon>
        <taxon>Shewanella</taxon>
    </lineage>
</organism>
<dbReference type="Proteomes" id="UP001272773">
    <property type="component" value="Unassembled WGS sequence"/>
</dbReference>
<reference evidence="4 5" key="1">
    <citation type="submission" date="2023-11" db="EMBL/GenBank/DDBJ databases">
        <title>MicrobeMod: A computational toolkit for identifying prokaryotic methylation and restriction-modification with nanopore sequencing.</title>
        <authorList>
            <person name="Crits-Christoph A."/>
            <person name="Kang S.C."/>
            <person name="Lee H."/>
            <person name="Ostrov N."/>
        </authorList>
    </citation>
    <scope>NUCLEOTIDE SEQUENCE [LARGE SCALE GENOMIC DNA]</scope>
    <source>
        <strain evidence="4 5">ATCC BAA-2732</strain>
    </source>
</reference>
<feature type="signal peptide" evidence="1">
    <location>
        <begin position="1"/>
        <end position="20"/>
    </location>
</feature>
<dbReference type="EMBL" id="JAWXXR010000001">
    <property type="protein sequence ID" value="MDX6017317.1"/>
    <property type="molecule type" value="Genomic_DNA"/>
</dbReference>
<dbReference type="PANTHER" id="PTHR39198">
    <property type="entry name" value="HYPOTHETICAL MEMBRANE PROTEIN, CONSERVED"/>
    <property type="match status" value="1"/>
</dbReference>
<evidence type="ECO:0000256" key="1">
    <source>
        <dbReference type="SAM" id="SignalP"/>
    </source>
</evidence>
<dbReference type="GeneID" id="88624520"/>
<feature type="domain" description="Alpha-galactosidase NEW3" evidence="3">
    <location>
        <begin position="787"/>
        <end position="852"/>
    </location>
</feature>
<dbReference type="InterPro" id="IPR008752">
    <property type="entry name" value="Peptidase_M11"/>
</dbReference>
<dbReference type="Pfam" id="PF17963">
    <property type="entry name" value="Big_9"/>
    <property type="match status" value="1"/>
</dbReference>
<dbReference type="SUPFAM" id="SSF55486">
    <property type="entry name" value="Metalloproteases ('zincins'), catalytic domain"/>
    <property type="match status" value="1"/>
</dbReference>
<dbReference type="InterPro" id="IPR018905">
    <property type="entry name" value="A-galactase_NEW3"/>
</dbReference>
<proteinExistence type="predicted"/>
<dbReference type="Pfam" id="PF10633">
    <property type="entry name" value="NPCBM_assoc"/>
    <property type="match status" value="1"/>
</dbReference>
<accession>A0ABU4QD27</accession>
<protein>
    <submittedName>
        <fullName evidence="4">NEW3 domain-containing protein</fullName>
    </submittedName>
</protein>
<dbReference type="InterPro" id="IPR013783">
    <property type="entry name" value="Ig-like_fold"/>
</dbReference>
<gene>
    <name evidence="4" type="ORF">SIL79_13390</name>
</gene>
<comment type="caution">
    <text evidence="4">The sequence shown here is derived from an EMBL/GenBank/DDBJ whole genome shotgun (WGS) entry which is preliminary data.</text>
</comment>
<feature type="chain" id="PRO_5047534186" evidence="1">
    <location>
        <begin position="21"/>
        <end position="981"/>
    </location>
</feature>
<sequence length="981" mass="103905">MTRSVLLLLSSLLLAMPVLAQSPNGVQKNSHRHAGFNATPATQLKQQAISQSQALARGLRAKKDIGSLQSLAKSRQMAMLELVRSQPQAALGLILPESLRTQSPTELQTFFASEQEFQGKLEVIYEELATGDGHKLRYFLTSGETSVELFLPKAEAALKTGIQVRVKGWQFKDAAQEPKAVVLTKPENLQVLALDETQSQNLVKGTGAVLSGTTGEQKLLVLLLNFQDNPNLQPWSIEEVKQMVFGRVNDYYLEASYGQTWLSGDVSDYLTLPIDTNCDYFGMDSYAQQAAKDAGFDLSQYSRLVYLLPKNSSCSWRGQGTVGGSPSRAWINGELNLMTIGHELGHNLGLKHAKELNCGSGYLSDSCVAITYGDTLDIMGKSEGHFNLLNKARLGWLTEERGDIVSADEAGSFQLAPYESDAQGGARGLKVRRGTDSLSGEPLWYYLEYRQPLGFDAFMAGKAVTQGVLVHLNSSDQDIESSQLLDMTPQSSLFDLDDAALVVGNSYTDSDAGVSFTTEYADANGAGVYVDYQGRACVAAAPELVLEQQTPQWVQPGTLVTYNAILTNRDSLECAASVFALNASVPAGWQFQGSSVELAPGQSQPVSFSLSSAADVTPGLYEVSVVAANQADSGYQSEVLLGYMVDEVAAVCELAAPSWALEQANVIAVPGETVTYQGTLTNNSNTSCEAAEYRLTAALPSGWQANSGRVILAPGESANVGIQITSSEQSSDGVYNFSLAAVQNDAPEYQSSALASYAVKTPCSLVAPLVSVVGPDVAVAAGAAQSYQLTVSNKNSGSCQASSYRILADVPAGWSSNSQELNLAPGESKTVSVTVISAANAEAGDYGLTFRVLDNADSGYQASTEALFSIAAPVNSAPEAVNDSVSIASKSAVSINVLGNDTDADDDVLQVTSVGRSSLGTVELLANGQISYTPGKRFKSTDSFSYTISDGKESATAIVTISLSSTDSGSSQGGNKGKGKH</sequence>
<dbReference type="Pfam" id="PF05548">
    <property type="entry name" value="Peptidase_M11"/>
    <property type="match status" value="1"/>
</dbReference>
<dbReference type="PANTHER" id="PTHR39198:SF1">
    <property type="entry name" value="ALPHA-GALACTOSIDASE NEW3 DOMAIN-CONTAINING PROTEIN"/>
    <property type="match status" value="1"/>
</dbReference>